<proteinExistence type="predicted"/>
<dbReference type="InterPro" id="IPR015421">
    <property type="entry name" value="PyrdxlP-dep_Trfase_major"/>
</dbReference>
<dbReference type="Proteomes" id="UP000030682">
    <property type="component" value="Unassembled WGS sequence"/>
</dbReference>
<gene>
    <name evidence="1" type="ORF">BTDB27_p000255</name>
</gene>
<organism evidence="1">
    <name type="scientific">Bacillus thuringiensis DB27</name>
    <dbReference type="NCBI Taxonomy" id="1431339"/>
    <lineage>
        <taxon>Bacteria</taxon>
        <taxon>Bacillati</taxon>
        <taxon>Bacillota</taxon>
        <taxon>Bacilli</taxon>
        <taxon>Bacillales</taxon>
        <taxon>Bacillaceae</taxon>
        <taxon>Bacillus</taxon>
        <taxon>Bacillus cereus group</taxon>
    </lineage>
</organism>
<name>W8YLK3_BACTU</name>
<evidence type="ECO:0000313" key="1">
    <source>
        <dbReference type="EMBL" id="CDN39592.1"/>
    </source>
</evidence>
<dbReference type="HOGENOM" id="CLU_2630921_0_0_9"/>
<dbReference type="Gene3D" id="3.40.640.10">
    <property type="entry name" value="Type I PLP-dependent aspartate aminotransferase-like (Major domain)"/>
    <property type="match status" value="1"/>
</dbReference>
<protein>
    <submittedName>
        <fullName evidence="1">Uncharacterized protein</fullName>
    </submittedName>
</protein>
<dbReference type="Pfam" id="PF01041">
    <property type="entry name" value="DegT_DnrJ_EryC1"/>
    <property type="match status" value="1"/>
</dbReference>
<dbReference type="AlphaFoldDB" id="W8YLK3"/>
<dbReference type="InterPro" id="IPR015424">
    <property type="entry name" value="PyrdxlP-dep_Trfase"/>
</dbReference>
<dbReference type="EMBL" id="HG810024">
    <property type="protein sequence ID" value="CDN39592.1"/>
    <property type="molecule type" value="Genomic_DNA"/>
</dbReference>
<sequence>MGARKISIQLFVPKFEVNECLKEIKECLDTGWSGLGYKTIEFENAWNQYTGFANSHFVNSATAGLHLAIKVLKMHYQ</sequence>
<reference evidence="1" key="2">
    <citation type="submission" date="2014-01" db="EMBL/GenBank/DDBJ databases">
        <authorList>
            <person name="Aslett M."/>
        </authorList>
    </citation>
    <scope>NUCLEOTIDE SEQUENCE [LARGE SCALE GENOMIC DNA]</scope>
    <source>
        <strain evidence="1">DB27</strain>
    </source>
</reference>
<accession>W8YLK3</accession>
<reference evidence="1" key="1">
    <citation type="submission" date="2014-01" db="EMBL/GenBank/DDBJ databases">
        <title>Draft genome sequence of highly nematicidal Bacillus thuringiensis DB27.</title>
        <authorList>
            <person name="Iatsenko I."/>
            <person name="Pickard D."/>
            <person name="Corton C."/>
            <person name="Dougan G."/>
            <person name="Sommer R.J."/>
        </authorList>
    </citation>
    <scope>NUCLEOTIDE SEQUENCE [LARGE SCALE GENOMIC DNA]</scope>
    <source>
        <strain evidence="1">DB27</strain>
    </source>
</reference>
<dbReference type="InterPro" id="IPR000653">
    <property type="entry name" value="DegT/StrS_aminotransferase"/>
</dbReference>
<dbReference type="SUPFAM" id="SSF53383">
    <property type="entry name" value="PLP-dependent transferases"/>
    <property type="match status" value="1"/>
</dbReference>